<dbReference type="InterPro" id="IPR010982">
    <property type="entry name" value="Lambda_DNA-bd_dom_sf"/>
</dbReference>
<dbReference type="NCBIfam" id="TIGR02684">
    <property type="entry name" value="dnstrm_HI1420"/>
    <property type="match status" value="1"/>
</dbReference>
<dbReference type="Proteomes" id="UP001065613">
    <property type="component" value="Chromosome"/>
</dbReference>
<dbReference type="InterPro" id="IPR014057">
    <property type="entry name" value="HI1420"/>
</dbReference>
<dbReference type="InterPro" id="IPR001387">
    <property type="entry name" value="Cro/C1-type_HTH"/>
</dbReference>
<dbReference type="KEGG" id="wna:KA717_38410"/>
<dbReference type="GO" id="GO:0003677">
    <property type="term" value="F:DNA binding"/>
    <property type="evidence" value="ECO:0007669"/>
    <property type="project" value="InterPro"/>
</dbReference>
<sequence>MTTLRNFDDFIVKELNNPEFASDYLQDALEEGGIPLFLIALRQIVQHQKGLTKVAEETGLGRESLYKTLSEKGNPHLSTIEKILKTVGMKITVIPDQVSI</sequence>
<dbReference type="EMBL" id="CP073041">
    <property type="protein sequence ID" value="UXE61189.1"/>
    <property type="molecule type" value="Genomic_DNA"/>
</dbReference>
<name>A0A977KWG7_9CYAN</name>
<evidence type="ECO:0000313" key="1">
    <source>
        <dbReference type="EMBL" id="UXE61189.1"/>
    </source>
</evidence>
<accession>A0A977KWG7</accession>
<dbReference type="AlphaFoldDB" id="A0A977KWG7"/>
<dbReference type="SUPFAM" id="SSF47413">
    <property type="entry name" value="lambda repressor-like DNA-binding domains"/>
    <property type="match status" value="1"/>
</dbReference>
<reference evidence="1" key="1">
    <citation type="submission" date="2021-04" db="EMBL/GenBank/DDBJ databases">
        <title>Genome sequence of Woronichinia naegeliana from Washington state freshwater lake bloom.</title>
        <authorList>
            <person name="Dreher T.W."/>
        </authorList>
    </citation>
    <scope>NUCLEOTIDE SEQUENCE</scope>
    <source>
        <strain evidence="1">WA131</strain>
    </source>
</reference>
<dbReference type="PANTHER" id="PTHR40275">
    <property type="entry name" value="SSL7038 PROTEIN"/>
    <property type="match status" value="1"/>
</dbReference>
<protein>
    <submittedName>
        <fullName evidence="1">Addiction module antidote protein</fullName>
    </submittedName>
</protein>
<proteinExistence type="predicted"/>
<dbReference type="PANTHER" id="PTHR40275:SF1">
    <property type="entry name" value="SSL7038 PROTEIN"/>
    <property type="match status" value="1"/>
</dbReference>
<gene>
    <name evidence="1" type="ORF">KA717_38410</name>
</gene>
<dbReference type="CDD" id="cd00093">
    <property type="entry name" value="HTH_XRE"/>
    <property type="match status" value="1"/>
</dbReference>
<dbReference type="Pfam" id="PF21716">
    <property type="entry name" value="dnstrm_HI1420"/>
    <property type="match status" value="1"/>
</dbReference>
<organism evidence="1">
    <name type="scientific">Woronichinia naegeliana WA131</name>
    <dbReference type="NCBI Taxonomy" id="2824559"/>
    <lineage>
        <taxon>Bacteria</taxon>
        <taxon>Bacillati</taxon>
        <taxon>Cyanobacteriota</taxon>
        <taxon>Cyanophyceae</taxon>
        <taxon>Synechococcales</taxon>
        <taxon>Coelosphaeriaceae</taxon>
        <taxon>Woronichinia</taxon>
    </lineage>
</organism>